<evidence type="ECO:0000256" key="6">
    <source>
        <dbReference type="ARBA" id="ARBA00073072"/>
    </source>
</evidence>
<keyword evidence="7" id="KW-0812">Transmembrane</keyword>
<dbReference type="GO" id="GO:0004521">
    <property type="term" value="F:RNA endonuclease activity"/>
    <property type="evidence" value="ECO:0007669"/>
    <property type="project" value="UniProtKB-UniRule"/>
</dbReference>
<dbReference type="PROSITE" id="PS51831">
    <property type="entry name" value="HD"/>
    <property type="match status" value="1"/>
</dbReference>
<dbReference type="Pfam" id="PF00013">
    <property type="entry name" value="KH_1"/>
    <property type="match status" value="1"/>
</dbReference>
<evidence type="ECO:0000313" key="12">
    <source>
        <dbReference type="Proteomes" id="UP000001551"/>
    </source>
</evidence>
<keyword evidence="9" id="KW-0175">Coiled coil</keyword>
<dbReference type="KEGG" id="eha:Ethha_0208"/>
<evidence type="ECO:0000256" key="5">
    <source>
        <dbReference type="ARBA" id="ARBA00061537"/>
    </source>
</evidence>
<dbReference type="CDD" id="cd22431">
    <property type="entry name" value="KH-I_RNaseY"/>
    <property type="match status" value="1"/>
</dbReference>
<dbReference type="SUPFAM" id="SSF109604">
    <property type="entry name" value="HD-domain/PDEase-like"/>
    <property type="match status" value="1"/>
</dbReference>
<evidence type="ECO:0000256" key="8">
    <source>
        <dbReference type="NCBIfam" id="TIGR03319"/>
    </source>
</evidence>
<accession>E6U6R2</accession>
<evidence type="ECO:0000256" key="3">
    <source>
        <dbReference type="ARBA" id="ARBA00022801"/>
    </source>
</evidence>
<evidence type="ECO:0000256" key="9">
    <source>
        <dbReference type="SAM" id="Coils"/>
    </source>
</evidence>
<dbReference type="eggNOG" id="COG1418">
    <property type="taxonomic scope" value="Bacteria"/>
</dbReference>
<dbReference type="InterPro" id="IPR004088">
    <property type="entry name" value="KH_dom_type_1"/>
</dbReference>
<feature type="coiled-coil region" evidence="9">
    <location>
        <begin position="32"/>
        <end position="142"/>
    </location>
</feature>
<organism evidence="11 12">
    <name type="scientific">Ethanoligenens harbinense (strain DSM 18485 / JCM 12961 / CGMCC 1.5033 / YUAN-3)</name>
    <dbReference type="NCBI Taxonomy" id="663278"/>
    <lineage>
        <taxon>Bacteria</taxon>
        <taxon>Bacillati</taxon>
        <taxon>Bacillota</taxon>
        <taxon>Clostridia</taxon>
        <taxon>Eubacteriales</taxon>
        <taxon>Oscillospiraceae</taxon>
        <taxon>Ethanoligenens</taxon>
    </lineage>
</organism>
<evidence type="ECO:0000256" key="2">
    <source>
        <dbReference type="ARBA" id="ARBA00022759"/>
    </source>
</evidence>
<dbReference type="PANTHER" id="PTHR12826">
    <property type="entry name" value="RIBONUCLEASE Y"/>
    <property type="match status" value="1"/>
</dbReference>
<dbReference type="GO" id="GO:0005886">
    <property type="term" value="C:plasma membrane"/>
    <property type="evidence" value="ECO:0007669"/>
    <property type="project" value="UniProtKB-SubCell"/>
</dbReference>
<dbReference type="Gene3D" id="1.10.3210.10">
    <property type="entry name" value="Hypothetical protein af1432"/>
    <property type="match status" value="1"/>
</dbReference>
<dbReference type="GO" id="GO:0006402">
    <property type="term" value="P:mRNA catabolic process"/>
    <property type="evidence" value="ECO:0007669"/>
    <property type="project" value="UniProtKB-UniRule"/>
</dbReference>
<evidence type="ECO:0000256" key="1">
    <source>
        <dbReference type="ARBA" id="ARBA00022722"/>
    </source>
</evidence>
<dbReference type="InterPro" id="IPR022711">
    <property type="entry name" value="RNase_Y_N"/>
</dbReference>
<dbReference type="SUPFAM" id="SSF54791">
    <property type="entry name" value="Eukaryotic type KH-domain (KH-domain type I)"/>
    <property type="match status" value="1"/>
</dbReference>
<dbReference type="InterPro" id="IPR004087">
    <property type="entry name" value="KH_dom"/>
</dbReference>
<proteinExistence type="inferred from homology"/>
<dbReference type="HOGENOM" id="CLU_028328_1_0_9"/>
<evidence type="ECO:0000256" key="4">
    <source>
        <dbReference type="ARBA" id="ARBA00022884"/>
    </source>
</evidence>
<keyword evidence="7" id="KW-0472">Membrane</keyword>
<dbReference type="InterPro" id="IPR006675">
    <property type="entry name" value="HDIG_dom"/>
</dbReference>
<dbReference type="Pfam" id="PF01966">
    <property type="entry name" value="HD"/>
    <property type="match status" value="1"/>
</dbReference>
<comment type="similarity">
    <text evidence="5 7">Belongs to the RNase Y family.</text>
</comment>
<dbReference type="EMBL" id="CP002400">
    <property type="protein sequence ID" value="ADU25795.1"/>
    <property type="molecule type" value="Genomic_DNA"/>
</dbReference>
<dbReference type="AlphaFoldDB" id="E6U6R2"/>
<dbReference type="NCBIfam" id="TIGR00277">
    <property type="entry name" value="HDIG"/>
    <property type="match status" value="1"/>
</dbReference>
<keyword evidence="1 7" id="KW-0540">Nuclease</keyword>
<dbReference type="InterPro" id="IPR003607">
    <property type="entry name" value="HD/PDEase_dom"/>
</dbReference>
<dbReference type="SMART" id="SM00471">
    <property type="entry name" value="HDc"/>
    <property type="match status" value="1"/>
</dbReference>
<dbReference type="PANTHER" id="PTHR12826:SF15">
    <property type="entry name" value="RIBONUCLEASE Y"/>
    <property type="match status" value="1"/>
</dbReference>
<dbReference type="EC" id="3.1.-.-" evidence="7 8"/>
<dbReference type="GO" id="GO:0016787">
    <property type="term" value="F:hydrolase activity"/>
    <property type="evidence" value="ECO:0007669"/>
    <property type="project" value="UniProtKB-KW"/>
</dbReference>
<dbReference type="Proteomes" id="UP000001551">
    <property type="component" value="Chromosome"/>
</dbReference>
<dbReference type="InterPro" id="IPR036612">
    <property type="entry name" value="KH_dom_type_1_sf"/>
</dbReference>
<keyword evidence="2 7" id="KW-0255">Endonuclease</keyword>
<dbReference type="HAMAP" id="MF_00335">
    <property type="entry name" value="RNase_Y"/>
    <property type="match status" value="1"/>
</dbReference>
<dbReference type="Gene3D" id="3.30.1370.10">
    <property type="entry name" value="K Homology domain, type 1"/>
    <property type="match status" value="1"/>
</dbReference>
<dbReference type="FunFam" id="3.30.1370.10:FF:000006">
    <property type="entry name" value="Ribonuclease Y"/>
    <property type="match status" value="1"/>
</dbReference>
<keyword evidence="7" id="KW-1003">Cell membrane</keyword>
<feature type="domain" description="HD" evidence="10">
    <location>
        <begin position="335"/>
        <end position="428"/>
    </location>
</feature>
<keyword evidence="7" id="KW-1133">Transmembrane helix</keyword>
<dbReference type="InterPro" id="IPR017705">
    <property type="entry name" value="Ribonuclease_Y"/>
</dbReference>
<gene>
    <name evidence="7" type="primary">rny</name>
    <name evidence="11" type="ordered locus">Ethha_0208</name>
</gene>
<comment type="subcellular location">
    <subcellularLocation>
        <location evidence="7">Cell membrane</location>
        <topology evidence="7">Single-pass membrane protein</topology>
    </subcellularLocation>
</comment>
<keyword evidence="4 7" id="KW-0694">RNA-binding</keyword>
<protein>
    <recommendedName>
        <fullName evidence="6 7">Ribonuclease Y</fullName>
        <shortName evidence="7">RNase Y</shortName>
        <ecNumber evidence="7 8">3.1.-.-</ecNumber>
    </recommendedName>
</protein>
<keyword evidence="3 7" id="KW-0378">Hydrolase</keyword>
<keyword evidence="12" id="KW-1185">Reference proteome</keyword>
<dbReference type="STRING" id="663278.Ethha_0208"/>
<dbReference type="CDD" id="cd00077">
    <property type="entry name" value="HDc"/>
    <property type="match status" value="1"/>
</dbReference>
<evidence type="ECO:0000256" key="7">
    <source>
        <dbReference type="HAMAP-Rule" id="MF_00335"/>
    </source>
</evidence>
<dbReference type="GO" id="GO:0003723">
    <property type="term" value="F:RNA binding"/>
    <property type="evidence" value="ECO:0007669"/>
    <property type="project" value="UniProtKB-UniRule"/>
</dbReference>
<dbReference type="InterPro" id="IPR006674">
    <property type="entry name" value="HD_domain"/>
</dbReference>
<name>E6U6R2_ETHHY</name>
<dbReference type="PROSITE" id="PS50084">
    <property type="entry name" value="KH_TYPE_1"/>
    <property type="match status" value="1"/>
</dbReference>
<evidence type="ECO:0000259" key="10">
    <source>
        <dbReference type="PROSITE" id="PS51831"/>
    </source>
</evidence>
<dbReference type="Pfam" id="PF12072">
    <property type="entry name" value="RNase_Y_N"/>
    <property type="match status" value="1"/>
</dbReference>
<dbReference type="FunFam" id="1.10.3210.10:FF:000003">
    <property type="entry name" value="Ribonuclease Y"/>
    <property type="match status" value="1"/>
</dbReference>
<sequence>MSGMGTIEVVIAVILIVVCAVVGFFLGIAYRRRIAEAEIKSAEDEARRIVGDALKEAENKKKEALLEAKDEMHKLRADAEKEIRDRRSEVTRQERRLIQKEESIDRKLEQLEQKDETLNKRNKAAQERLDEAEAVKSQQLETLERISGFTTEQAKDYLLSRLENELAYEKSVRVKDYEQQLKDESDARAREIITTAVQRCAADHVAEATVSVVPLPNDEMKGRIIGREGRNIRTLETLTGVDLIIDDTPEAITLSSFDPVRREVARIALERLITDGRIHPARIEEMVEKAKKEVENTIRQEGEQAIIEMGIHGMHHELVKLLGRLRYRTSYGQNVLNHSLEVAQLAGFMAAELHADATTARRAGLLHDIGKSVDREVEGSHVDIGVDIAKKYKEHADIIHAIEAHHGDVEARTVVACLVQAADAISAARPGARRENLENYIHRLEKLETIANSFEGVEKSFAIQAGREVRIMVRPEALDDRQIVLVARDIVAKIEHEMEYPGQIKVHVIRESRAIEYAK</sequence>
<dbReference type="SMART" id="SM00322">
    <property type="entry name" value="KH"/>
    <property type="match status" value="1"/>
</dbReference>
<evidence type="ECO:0000313" key="11">
    <source>
        <dbReference type="EMBL" id="ADU25795.1"/>
    </source>
</evidence>
<feature type="transmembrane region" description="Helical" evidence="7">
    <location>
        <begin position="6"/>
        <end position="30"/>
    </location>
</feature>
<reference evidence="11 12" key="1">
    <citation type="submission" date="2010-12" db="EMBL/GenBank/DDBJ databases">
        <title>Complete sequence of Ethanoligenens harbinense YUAN-3.</title>
        <authorList>
            <person name="Lucas S."/>
            <person name="Copeland A."/>
            <person name="Lapidus A."/>
            <person name="Cheng J.-F."/>
            <person name="Bruce D."/>
            <person name="Goodwin L."/>
            <person name="Pitluck S."/>
            <person name="Chertkov O."/>
            <person name="Misra M."/>
            <person name="Detter J.C."/>
            <person name="Han C."/>
            <person name="Tapia R."/>
            <person name="Land M."/>
            <person name="Hauser L."/>
            <person name="Jeffries C."/>
            <person name="Kyrpides N."/>
            <person name="Ivanova N."/>
            <person name="Mikhailova N."/>
            <person name="Wang A."/>
            <person name="Mouttaki H."/>
            <person name="He Z."/>
            <person name="Zhou J."/>
            <person name="Hemme C.L."/>
            <person name="Woyke T."/>
        </authorList>
    </citation>
    <scope>NUCLEOTIDE SEQUENCE [LARGE SCALE GENOMIC DNA]</scope>
    <source>
        <strain evidence="12">DSM 18485 / JCM 12961 / CGMCC 1.5033 / YUAN-3</strain>
    </source>
</reference>
<comment type="function">
    <text evidence="7">Endoribonuclease that initiates mRNA decay.</text>
</comment>
<dbReference type="NCBIfam" id="TIGR03319">
    <property type="entry name" value="RNase_Y"/>
    <property type="match status" value="1"/>
</dbReference>